<keyword evidence="4" id="KW-1185">Reference proteome</keyword>
<evidence type="ECO:0000313" key="4">
    <source>
        <dbReference type="Proteomes" id="UP000772434"/>
    </source>
</evidence>
<feature type="domain" description="NACHT" evidence="2">
    <location>
        <begin position="367"/>
        <end position="516"/>
    </location>
</feature>
<dbReference type="InterPro" id="IPR007111">
    <property type="entry name" value="NACHT_NTPase"/>
</dbReference>
<dbReference type="SUPFAM" id="SSF52540">
    <property type="entry name" value="P-loop containing nucleoside triphosphate hydrolases"/>
    <property type="match status" value="1"/>
</dbReference>
<dbReference type="InterPro" id="IPR027417">
    <property type="entry name" value="P-loop_NTPase"/>
</dbReference>
<gene>
    <name evidence="3" type="ORF">BDP27DRAFT_1515172</name>
</gene>
<comment type="caution">
    <text evidence="3">The sequence shown here is derived from an EMBL/GenBank/DDBJ whole genome shotgun (WGS) entry which is preliminary data.</text>
</comment>
<dbReference type="Gene3D" id="3.40.50.300">
    <property type="entry name" value="P-loop containing nucleotide triphosphate hydrolases"/>
    <property type="match status" value="1"/>
</dbReference>
<dbReference type="PANTHER" id="PTHR10039">
    <property type="entry name" value="AMELOGENIN"/>
    <property type="match status" value="1"/>
</dbReference>
<evidence type="ECO:0000313" key="3">
    <source>
        <dbReference type="EMBL" id="KAF9050943.1"/>
    </source>
</evidence>
<protein>
    <recommendedName>
        <fullName evidence="2">NACHT domain-containing protein</fullName>
    </recommendedName>
</protein>
<accession>A0A9P5TX70</accession>
<dbReference type="Proteomes" id="UP000772434">
    <property type="component" value="Unassembled WGS sequence"/>
</dbReference>
<evidence type="ECO:0000256" key="1">
    <source>
        <dbReference type="ARBA" id="ARBA00022737"/>
    </source>
</evidence>
<sequence length="682" mass="75830">MGQNYELKTHVHRHYPVISVGEIHWKPKLIHLPGHDTPKLYVAIDIDGKRVHQTNPSRKQVAMRNQICSLKCLAKKEMEIAKLLEKERQGPKGEPILVFAALFARHFSIVLNLVEEKNATDTPGLTLVVRMTSIGHVQAGIVALANVTQDIGTLKSASKSSTIVGVDNGDLLSGLKTVLSRLKVHPYSNVAWMVLFSVYEAVKKQKETDENVGRLVQAMADVYAFAEDIESAVTEKIKHFEKTIYALVKQTEECALFIWEYTGHGFSGTLTNSIVSEDSDKIARFITAFEKLRESLDRGIAVENLFVSTKALAMVEETAQTQKLNNLKPVDMNASLRPECLPGTRQEIQALIMNWLTTLPDNNNPGTILWLSGVAGAGKSTIATSVSQYFRELGCLGAFLFFNRTDKLRSDPANVIRTIAFYLARSNVHIASAIYDAICNDPASIDSPIQTQFQKLLLDPLTASQSHIHGPIIVVLDALDECGNAESRWSLVSLISDDFPKLPPAVRFFITSCPDSDIASRFEIQPKIFKFLLDITMESSFTDIRIYLDNQMAEIRKRHSHRNLSPTWPEESNMKALTEHSSGLFIWASTATKYLLQSYKPNDALKSILDKHQTTLDDLYVEALEVAGPWHDPTFIREAQAVLSVVVLGKAPVSDTMIDAILGLEPESSSGQIFSPEERTSI</sequence>
<reference evidence="3" key="1">
    <citation type="submission" date="2020-11" db="EMBL/GenBank/DDBJ databases">
        <authorList>
            <consortium name="DOE Joint Genome Institute"/>
            <person name="Ahrendt S."/>
            <person name="Riley R."/>
            <person name="Andreopoulos W."/>
            <person name="Labutti K."/>
            <person name="Pangilinan J."/>
            <person name="Ruiz-Duenas F.J."/>
            <person name="Barrasa J.M."/>
            <person name="Sanchez-Garcia M."/>
            <person name="Camarero S."/>
            <person name="Miyauchi S."/>
            <person name="Serrano A."/>
            <person name="Linde D."/>
            <person name="Babiker R."/>
            <person name="Drula E."/>
            <person name="Ayuso-Fernandez I."/>
            <person name="Pacheco R."/>
            <person name="Padilla G."/>
            <person name="Ferreira P."/>
            <person name="Barriuso J."/>
            <person name="Kellner H."/>
            <person name="Castanera R."/>
            <person name="Alfaro M."/>
            <person name="Ramirez L."/>
            <person name="Pisabarro A.G."/>
            <person name="Kuo A."/>
            <person name="Tritt A."/>
            <person name="Lipzen A."/>
            <person name="He G."/>
            <person name="Yan M."/>
            <person name="Ng V."/>
            <person name="Cullen D."/>
            <person name="Martin F."/>
            <person name="Rosso M.-N."/>
            <person name="Henrissat B."/>
            <person name="Hibbett D."/>
            <person name="Martinez A.T."/>
            <person name="Grigoriev I.V."/>
        </authorList>
    </citation>
    <scope>NUCLEOTIDE SEQUENCE</scope>
    <source>
        <strain evidence="3">AH 40177</strain>
    </source>
</reference>
<dbReference type="Pfam" id="PF24883">
    <property type="entry name" value="NPHP3_N"/>
    <property type="match status" value="1"/>
</dbReference>
<dbReference type="OrthoDB" id="163438at2759"/>
<dbReference type="PANTHER" id="PTHR10039:SF17">
    <property type="entry name" value="FUNGAL STAND N-TERMINAL GOODBYE DOMAIN-CONTAINING PROTEIN-RELATED"/>
    <property type="match status" value="1"/>
</dbReference>
<dbReference type="PROSITE" id="PS50837">
    <property type="entry name" value="NACHT"/>
    <property type="match status" value="1"/>
</dbReference>
<proteinExistence type="predicted"/>
<keyword evidence="1" id="KW-0677">Repeat</keyword>
<dbReference type="InterPro" id="IPR056884">
    <property type="entry name" value="NPHP3-like_N"/>
</dbReference>
<dbReference type="AlphaFoldDB" id="A0A9P5TX70"/>
<dbReference type="EMBL" id="JADNRY010000460">
    <property type="protein sequence ID" value="KAF9050943.1"/>
    <property type="molecule type" value="Genomic_DNA"/>
</dbReference>
<organism evidence="3 4">
    <name type="scientific">Rhodocollybia butyracea</name>
    <dbReference type="NCBI Taxonomy" id="206335"/>
    <lineage>
        <taxon>Eukaryota</taxon>
        <taxon>Fungi</taxon>
        <taxon>Dikarya</taxon>
        <taxon>Basidiomycota</taxon>
        <taxon>Agaricomycotina</taxon>
        <taxon>Agaricomycetes</taxon>
        <taxon>Agaricomycetidae</taxon>
        <taxon>Agaricales</taxon>
        <taxon>Marasmiineae</taxon>
        <taxon>Omphalotaceae</taxon>
        <taxon>Rhodocollybia</taxon>
    </lineage>
</organism>
<evidence type="ECO:0000259" key="2">
    <source>
        <dbReference type="PROSITE" id="PS50837"/>
    </source>
</evidence>
<name>A0A9P5TX70_9AGAR</name>